<accession>A0A2K3JYZ2</accession>
<evidence type="ECO:0000313" key="2">
    <source>
        <dbReference type="Proteomes" id="UP000236291"/>
    </source>
</evidence>
<dbReference type="AlphaFoldDB" id="A0A2K3JYZ2"/>
<reference evidence="1 2" key="2">
    <citation type="journal article" date="2017" name="Front. Plant Sci.">
        <title>Gene Classification and Mining of Molecular Markers Useful in Red Clover (Trifolium pratense) Breeding.</title>
        <authorList>
            <person name="Istvanek J."/>
            <person name="Dluhosova J."/>
            <person name="Dluhos P."/>
            <person name="Patkova L."/>
            <person name="Nedelnik J."/>
            <person name="Repkova J."/>
        </authorList>
    </citation>
    <scope>NUCLEOTIDE SEQUENCE [LARGE SCALE GENOMIC DNA]</scope>
    <source>
        <strain evidence="2">cv. Tatra</strain>
        <tissue evidence="1">Young leaves</tissue>
    </source>
</reference>
<gene>
    <name evidence="1" type="ORF">L195_g059612</name>
</gene>
<sequence>MAVAPWADSVTSILSRRAAVAVVAAAIDNR</sequence>
<comment type="caution">
    <text evidence="1">The sequence shown here is derived from an EMBL/GenBank/DDBJ whole genome shotgun (WGS) entry which is preliminary data.</text>
</comment>
<dbReference type="EMBL" id="ASHM01131391">
    <property type="protein sequence ID" value="PNX59283.1"/>
    <property type="molecule type" value="Genomic_DNA"/>
</dbReference>
<dbReference type="Proteomes" id="UP000236291">
    <property type="component" value="Unassembled WGS sequence"/>
</dbReference>
<reference evidence="1 2" key="1">
    <citation type="journal article" date="2014" name="Am. J. Bot.">
        <title>Genome assembly and annotation for red clover (Trifolium pratense; Fabaceae).</title>
        <authorList>
            <person name="Istvanek J."/>
            <person name="Jaros M."/>
            <person name="Krenek A."/>
            <person name="Repkova J."/>
        </authorList>
    </citation>
    <scope>NUCLEOTIDE SEQUENCE [LARGE SCALE GENOMIC DNA]</scope>
    <source>
        <strain evidence="2">cv. Tatra</strain>
        <tissue evidence="1">Young leaves</tissue>
    </source>
</reference>
<evidence type="ECO:0000313" key="1">
    <source>
        <dbReference type="EMBL" id="PNX59283.1"/>
    </source>
</evidence>
<feature type="non-terminal residue" evidence="1">
    <location>
        <position position="30"/>
    </location>
</feature>
<protein>
    <submittedName>
        <fullName evidence="1">Uncharacterized protein</fullName>
    </submittedName>
</protein>
<proteinExistence type="predicted"/>
<name>A0A2K3JYZ2_TRIPR</name>
<organism evidence="1 2">
    <name type="scientific">Trifolium pratense</name>
    <name type="common">Red clover</name>
    <dbReference type="NCBI Taxonomy" id="57577"/>
    <lineage>
        <taxon>Eukaryota</taxon>
        <taxon>Viridiplantae</taxon>
        <taxon>Streptophyta</taxon>
        <taxon>Embryophyta</taxon>
        <taxon>Tracheophyta</taxon>
        <taxon>Spermatophyta</taxon>
        <taxon>Magnoliopsida</taxon>
        <taxon>eudicotyledons</taxon>
        <taxon>Gunneridae</taxon>
        <taxon>Pentapetalae</taxon>
        <taxon>rosids</taxon>
        <taxon>fabids</taxon>
        <taxon>Fabales</taxon>
        <taxon>Fabaceae</taxon>
        <taxon>Papilionoideae</taxon>
        <taxon>50 kb inversion clade</taxon>
        <taxon>NPAAA clade</taxon>
        <taxon>Hologalegina</taxon>
        <taxon>IRL clade</taxon>
        <taxon>Trifolieae</taxon>
        <taxon>Trifolium</taxon>
    </lineage>
</organism>